<name>A0A166ETP6_9AGAM</name>
<dbReference type="PROSITE" id="PS50109">
    <property type="entry name" value="HIS_KIN"/>
    <property type="match status" value="2"/>
</dbReference>
<feature type="compositionally biased region" description="Low complexity" evidence="3">
    <location>
        <begin position="131"/>
        <end position="140"/>
    </location>
</feature>
<feature type="compositionally biased region" description="Polar residues" evidence="3">
    <location>
        <begin position="1830"/>
        <end position="1843"/>
    </location>
</feature>
<evidence type="ECO:0000256" key="1">
    <source>
        <dbReference type="ARBA" id="ARBA00022553"/>
    </source>
</evidence>
<dbReference type="CDD" id="cd17574">
    <property type="entry name" value="REC_OmpR"/>
    <property type="match status" value="1"/>
</dbReference>
<protein>
    <recommendedName>
        <fullName evidence="8">Histidine kinase</fullName>
    </recommendedName>
</protein>
<feature type="domain" description="Response regulatory" evidence="5">
    <location>
        <begin position="1265"/>
        <end position="1380"/>
    </location>
</feature>
<organism evidence="6 7">
    <name type="scientific">Athelia psychrophila</name>
    <dbReference type="NCBI Taxonomy" id="1759441"/>
    <lineage>
        <taxon>Eukaryota</taxon>
        <taxon>Fungi</taxon>
        <taxon>Dikarya</taxon>
        <taxon>Basidiomycota</taxon>
        <taxon>Agaricomycotina</taxon>
        <taxon>Agaricomycetes</taxon>
        <taxon>Agaricomycetidae</taxon>
        <taxon>Atheliales</taxon>
        <taxon>Atheliaceae</taxon>
        <taxon>Athelia</taxon>
    </lineage>
</organism>
<dbReference type="InterPro" id="IPR003661">
    <property type="entry name" value="HisK_dim/P_dom"/>
</dbReference>
<dbReference type="SMART" id="SM00387">
    <property type="entry name" value="HATPase_c"/>
    <property type="match status" value="2"/>
</dbReference>
<feature type="compositionally biased region" description="Polar residues" evidence="3">
    <location>
        <begin position="30"/>
        <end position="43"/>
    </location>
</feature>
<dbReference type="SUPFAM" id="SSF55785">
    <property type="entry name" value="PYP-like sensor domain (PAS domain)"/>
    <property type="match status" value="1"/>
</dbReference>
<feature type="compositionally biased region" description="Polar residues" evidence="3">
    <location>
        <begin position="195"/>
        <end position="205"/>
    </location>
</feature>
<evidence type="ECO:0000313" key="7">
    <source>
        <dbReference type="Proteomes" id="UP000076532"/>
    </source>
</evidence>
<feature type="region of interest" description="Disordered" evidence="3">
    <location>
        <begin position="411"/>
        <end position="530"/>
    </location>
</feature>
<dbReference type="InterPro" id="IPR035965">
    <property type="entry name" value="PAS-like_dom_sf"/>
</dbReference>
<keyword evidence="7" id="KW-1185">Reference proteome</keyword>
<evidence type="ECO:0000259" key="4">
    <source>
        <dbReference type="PROSITE" id="PS50109"/>
    </source>
</evidence>
<dbReference type="Pfam" id="PF08447">
    <property type="entry name" value="PAS_3"/>
    <property type="match status" value="1"/>
</dbReference>
<feature type="compositionally biased region" description="Basic residues" evidence="3">
    <location>
        <begin position="463"/>
        <end position="478"/>
    </location>
</feature>
<gene>
    <name evidence="6" type="ORF">FIBSPDRAFT_1047731</name>
</gene>
<feature type="compositionally biased region" description="Low complexity" evidence="3">
    <location>
        <begin position="808"/>
        <end position="823"/>
    </location>
</feature>
<dbReference type="FunFam" id="1.10.287.130:FF:000045">
    <property type="entry name" value="Two-component system sensor histidine kinase/response regulator"/>
    <property type="match status" value="1"/>
</dbReference>
<dbReference type="Pfam" id="PF00072">
    <property type="entry name" value="Response_reg"/>
    <property type="match status" value="2"/>
</dbReference>
<dbReference type="SMART" id="SM00388">
    <property type="entry name" value="HisKA"/>
    <property type="match status" value="2"/>
</dbReference>
<dbReference type="SUPFAM" id="SSF55874">
    <property type="entry name" value="ATPase domain of HSP90 chaperone/DNA topoisomerase II/histidine kinase"/>
    <property type="match status" value="2"/>
</dbReference>
<evidence type="ECO:0000313" key="6">
    <source>
        <dbReference type="EMBL" id="KZP16097.1"/>
    </source>
</evidence>
<feature type="region of interest" description="Disordered" evidence="3">
    <location>
        <begin position="1211"/>
        <end position="1254"/>
    </location>
</feature>
<feature type="compositionally biased region" description="Low complexity" evidence="3">
    <location>
        <begin position="1228"/>
        <end position="1254"/>
    </location>
</feature>
<feature type="modified residue" description="4-aspartylphosphate" evidence="2">
    <location>
        <position position="1313"/>
    </location>
</feature>
<evidence type="ECO:0008006" key="8">
    <source>
        <dbReference type="Google" id="ProtNLM"/>
    </source>
</evidence>
<dbReference type="STRING" id="436010.A0A166ETP6"/>
<dbReference type="NCBIfam" id="TIGR00229">
    <property type="entry name" value="sensory_box"/>
    <property type="match status" value="1"/>
</dbReference>
<keyword evidence="1 2" id="KW-0597">Phosphoprotein</keyword>
<dbReference type="InterPro" id="IPR013655">
    <property type="entry name" value="PAS_fold_3"/>
</dbReference>
<dbReference type="Proteomes" id="UP000076532">
    <property type="component" value="Unassembled WGS sequence"/>
</dbReference>
<dbReference type="SMART" id="SM00448">
    <property type="entry name" value="REC"/>
    <property type="match status" value="2"/>
</dbReference>
<feature type="domain" description="Response regulatory" evidence="5">
    <location>
        <begin position="1872"/>
        <end position="1999"/>
    </location>
</feature>
<dbReference type="Gene3D" id="3.30.450.20">
    <property type="entry name" value="PAS domain"/>
    <property type="match status" value="2"/>
</dbReference>
<feature type="region of interest" description="Disordered" evidence="3">
    <location>
        <begin position="1828"/>
        <end position="1862"/>
    </location>
</feature>
<proteinExistence type="predicted"/>
<dbReference type="PROSITE" id="PS50110">
    <property type="entry name" value="RESPONSE_REGULATORY"/>
    <property type="match status" value="2"/>
</dbReference>
<dbReference type="CDD" id="cd17546">
    <property type="entry name" value="REC_hyHK_CKI1_RcsC-like"/>
    <property type="match status" value="1"/>
</dbReference>
<dbReference type="PANTHER" id="PTHR43547">
    <property type="entry name" value="TWO-COMPONENT HISTIDINE KINASE"/>
    <property type="match status" value="1"/>
</dbReference>
<dbReference type="Pfam" id="PF00512">
    <property type="entry name" value="HisKA"/>
    <property type="match status" value="1"/>
</dbReference>
<feature type="region of interest" description="Disordered" evidence="3">
    <location>
        <begin position="804"/>
        <end position="825"/>
    </location>
</feature>
<dbReference type="PRINTS" id="PR00344">
    <property type="entry name" value="BCTRLSENSOR"/>
</dbReference>
<dbReference type="SUPFAM" id="SSF52172">
    <property type="entry name" value="CheY-like"/>
    <property type="match status" value="2"/>
</dbReference>
<feature type="domain" description="Histidine kinase" evidence="4">
    <location>
        <begin position="1552"/>
        <end position="1821"/>
    </location>
</feature>
<dbReference type="InterPro" id="IPR036097">
    <property type="entry name" value="HisK_dim/P_sf"/>
</dbReference>
<feature type="compositionally biased region" description="Low complexity" evidence="3">
    <location>
        <begin position="1849"/>
        <end position="1860"/>
    </location>
</feature>
<dbReference type="Gene3D" id="1.10.287.130">
    <property type="match status" value="2"/>
</dbReference>
<dbReference type="PANTHER" id="PTHR43547:SF2">
    <property type="entry name" value="HYBRID SIGNAL TRANSDUCTION HISTIDINE KINASE C"/>
    <property type="match status" value="1"/>
</dbReference>
<dbReference type="InterPro" id="IPR000014">
    <property type="entry name" value="PAS"/>
</dbReference>
<feature type="compositionally biased region" description="Polar residues" evidence="3">
    <location>
        <begin position="150"/>
        <end position="164"/>
    </location>
</feature>
<dbReference type="InterPro" id="IPR003594">
    <property type="entry name" value="HATPase_dom"/>
</dbReference>
<evidence type="ECO:0000259" key="5">
    <source>
        <dbReference type="PROSITE" id="PS50110"/>
    </source>
</evidence>
<dbReference type="Pfam" id="PF02518">
    <property type="entry name" value="HATPase_c"/>
    <property type="match status" value="2"/>
</dbReference>
<dbReference type="Gene3D" id="3.30.565.10">
    <property type="entry name" value="Histidine kinase-like ATPase, C-terminal domain"/>
    <property type="match status" value="2"/>
</dbReference>
<dbReference type="GO" id="GO:0000155">
    <property type="term" value="F:phosphorelay sensor kinase activity"/>
    <property type="evidence" value="ECO:0007669"/>
    <property type="project" value="InterPro"/>
</dbReference>
<feature type="region of interest" description="Disordered" evidence="3">
    <location>
        <begin position="1"/>
        <end position="43"/>
    </location>
</feature>
<dbReference type="InterPro" id="IPR005467">
    <property type="entry name" value="His_kinase_dom"/>
</dbReference>
<feature type="domain" description="Histidine kinase" evidence="4">
    <location>
        <begin position="949"/>
        <end position="1167"/>
    </location>
</feature>
<feature type="region of interest" description="Disordered" evidence="3">
    <location>
        <begin position="84"/>
        <end position="205"/>
    </location>
</feature>
<dbReference type="EMBL" id="KV417597">
    <property type="protein sequence ID" value="KZP16097.1"/>
    <property type="molecule type" value="Genomic_DNA"/>
</dbReference>
<dbReference type="InterPro" id="IPR004358">
    <property type="entry name" value="Sig_transdc_His_kin-like_C"/>
</dbReference>
<dbReference type="SUPFAM" id="SSF47384">
    <property type="entry name" value="Homodimeric domain of signal transducing histidine kinase"/>
    <property type="match status" value="1"/>
</dbReference>
<dbReference type="InterPro" id="IPR011006">
    <property type="entry name" value="CheY-like_superfamily"/>
</dbReference>
<dbReference type="InterPro" id="IPR001789">
    <property type="entry name" value="Sig_transdc_resp-reg_receiver"/>
</dbReference>
<feature type="compositionally biased region" description="Low complexity" evidence="3">
    <location>
        <begin position="13"/>
        <end position="27"/>
    </location>
</feature>
<dbReference type="CDD" id="cd00082">
    <property type="entry name" value="HisKA"/>
    <property type="match status" value="1"/>
</dbReference>
<evidence type="ECO:0000256" key="3">
    <source>
        <dbReference type="SAM" id="MobiDB-lite"/>
    </source>
</evidence>
<reference evidence="6 7" key="1">
    <citation type="journal article" date="2016" name="Mol. Biol. Evol.">
        <title>Comparative Genomics of Early-Diverging Mushroom-Forming Fungi Provides Insights into the Origins of Lignocellulose Decay Capabilities.</title>
        <authorList>
            <person name="Nagy L.G."/>
            <person name="Riley R."/>
            <person name="Tritt A."/>
            <person name="Adam C."/>
            <person name="Daum C."/>
            <person name="Floudas D."/>
            <person name="Sun H."/>
            <person name="Yadav J.S."/>
            <person name="Pangilinan J."/>
            <person name="Larsson K.H."/>
            <person name="Matsuura K."/>
            <person name="Barry K."/>
            <person name="Labutti K."/>
            <person name="Kuo R."/>
            <person name="Ohm R.A."/>
            <person name="Bhattacharya S.S."/>
            <person name="Shirouzu T."/>
            <person name="Yoshinaga Y."/>
            <person name="Martin F.M."/>
            <person name="Grigoriev I.V."/>
            <person name="Hibbett D.S."/>
        </authorList>
    </citation>
    <scope>NUCLEOTIDE SEQUENCE [LARGE SCALE GENOMIC DNA]</scope>
    <source>
        <strain evidence="6 7">CBS 109695</strain>
    </source>
</reference>
<accession>A0A166ETP6</accession>
<sequence>MDANSFIEDEYHSSPTEATTSPASPLSINMPASENTSPSLSSPTNFDLPIRSFLEAYQHPAFVLEAQSLFESLVQRLSIWRTSDPEEPRNVDYNMGHGMQSEGWEQHGLDRQGSVRADAEDGASGSGKGTQKGSTASSGSPGIPQDHLPSESSPSEATVNSIPSIPQIELPTHSSGSADSATVFPPGLPHRHSDPLNSPNAQGHTAGNILSEAFAPQHVPEELATAGAPPTLHTASDVVMDSLSELPTTGRIAYYPHITGKPADVGWNHTLRSLLTPVWANAAWYDLLHAMNICTLLGSEDGLLELLSRKDIQALVSFLRSVVAAAGGVPPDPDVPALRSVQLELVSHNTDALLSSEATPGAGTGEIRVQIELVATMVDSTVGTSAPPGHHPLTGQYLVITSIASNIPTVLDDTSSSSSHSSSQSDVLGTGGTPVAEEANHSPAPPPTTLTVPAGFIVESQRRPNRRRPGALRRHRLSARGGAISADIPSEEDEDSRETSVRTTDSNMMEWADPNASDQPDRPAPAPVAKSQWVPQEMLDADPFCTFLATLYMGRLILAFPWHTTPLGPLQAWSGDLRSLISLMLASPFREALWVGEEAVLLYNDAYVKTASHKHPWLLGKAAAVGWAEIWEGLEPSLRRVRKGETIAAYDNLLFMNRGHGDPSGMQREETYHIWAMIPSRGTSGDVIAWLNPSFETTSRVIAERRLGTLRNLVLTLSLTRTYEEFFTSTLSSLAKNPCDLPFVICYSVKLVQPQQKRPGARKPGPHPIEKPGPQSVVLELQGTVGVPAGHRSAPAEVGLTVERASDSSDYGSQSDSVSSTGSNMTVKQTFQPDDQMAWPFQEACSTCKPIFIPDLNARHAGFDQRGWDESPRSAVVIPITTDGSLPQALLIVGLNPRRPFNEMYANWLQLIGKQLSTHIAIVKGYAEEVAKTQQLAQLDRAKTMFFSNVNHELRTPLTLILGPLNDILADRETATLSRDTRDKLTVASRNAHRLLNLVNSLLDFSRLEAGRMHASFKPVDLASLSLDLASLFRSAIKKGQIAYEVRVPKEKVEVWLDVDLWEKVVFNIIGNAFKYCLAGSIEVRVTRGPHFAEFSVTDTGCGIEESEIGRIFERFHRIESSCRSQEGTGIGLSLTLEIVKLLGGTLDVQSVIDEGSTFYVRLPYGSAHLPANQISSGTEESEGARRTYQNISIVEEASRWAIEKPSAAISDTGSSVRDSDGNAERCNSSTSDLGSGSNSGSDPATSSGSDGVTSDDALSIRNSVILLADDNADMRQYCRSILCKKFQVVDVADGQAALSYARQFSPDLVLSDIMMPRLGGFGLLKALREDPATQLIPVILLSARAGTEARVDGLSAGADDYLPKPFSSKELLARVTTHLQLGKMRRELEKRVHERTRALVESEVRYRNLAEEYSAVTNVSPVGIFSLNSEGNLRFVNPPWYDISGHPRDSPLDEWPNSIHPEDRDTAMAIFNNLDKHPESTTFEFRWLHGEHTQCDIRPQFDSDGNLTSWVGSLTNIEERRRLEILHLQAVEQRATDAEEMRRQQELFIDITSHEMRNLNSGIYNSADLVAGSLKVLHAAARDHQEGRPVDVFSLLSALDQDREAVENIMLCSAAQGRIADDILRYSKLSMGLLSISKSDFHLVNRISEVIAMFSLESAQKQIQLSLVVGPGVVENNVEWINADPHRLSQVLINFLTNALRFTVTSQMKTIIVRADITTVIPEKSPTAMRVGDYDLDLNTGRQLWLTCGVVDSGRGLSPEDRAKLFERFAQANPKTDGVGGYGLGLFVSRKIIELHHGFITVESREGAGSTFSFSVPVSRAQPLVEKASTATSGSSSEQASGTGAEVSLSPLPSQPSAPRAKADTILQGGHVLIVEDNPINIKVLVRQMKNSGFTTTTAENGQIALEILLAREADTTQPEIDIVLMDVEMPVCDGLTAVGMIREYEATGRLRRKKVIAVTGNARQEQLDVCRAAGFQHGIAIKPYRLPELLALIQEARTIP</sequence>
<feature type="modified residue" description="4-aspartylphosphate" evidence="2">
    <location>
        <position position="1928"/>
    </location>
</feature>
<dbReference type="InterPro" id="IPR036890">
    <property type="entry name" value="HATPase_C_sf"/>
</dbReference>
<dbReference type="SMART" id="SM00091">
    <property type="entry name" value="PAS"/>
    <property type="match status" value="1"/>
</dbReference>
<dbReference type="OrthoDB" id="60033at2759"/>
<dbReference type="CDD" id="cd00130">
    <property type="entry name" value="PAS"/>
    <property type="match status" value="1"/>
</dbReference>
<dbReference type="Gene3D" id="3.40.50.2300">
    <property type="match status" value="2"/>
</dbReference>
<evidence type="ECO:0000256" key="2">
    <source>
        <dbReference type="PROSITE-ProRule" id="PRU00169"/>
    </source>
</evidence>
<dbReference type="SUPFAM" id="SSF55781">
    <property type="entry name" value="GAF domain-like"/>
    <property type="match status" value="1"/>
</dbReference>
<feature type="compositionally biased region" description="Low complexity" evidence="3">
    <location>
        <begin position="415"/>
        <end position="425"/>
    </location>
</feature>